<evidence type="ECO:0000313" key="6">
    <source>
        <dbReference type="Proteomes" id="UP001162164"/>
    </source>
</evidence>
<dbReference type="Pfam" id="PF05225">
    <property type="entry name" value="HTH_psq"/>
    <property type="match status" value="1"/>
</dbReference>
<proteinExistence type="predicted"/>
<dbReference type="InterPro" id="IPR006600">
    <property type="entry name" value="HTH_CenpB_DNA-bd_dom"/>
</dbReference>
<evidence type="ECO:0000259" key="4">
    <source>
        <dbReference type="PROSITE" id="PS51253"/>
    </source>
</evidence>
<dbReference type="PANTHER" id="PTHR19303:SF71">
    <property type="entry name" value="ZINC FINGER PHD-TYPE DOMAIN-CONTAINING PROTEIN"/>
    <property type="match status" value="1"/>
</dbReference>
<comment type="subcellular location">
    <subcellularLocation>
        <location evidence="1">Nucleus</location>
    </subcellularLocation>
</comment>
<sequence length="353" mass="40638">MPAMEEKGLVSQKMLDLYLPETDCNIVGLMVCRSCVKSLAIYLKFATVSATTEAYIAKYCGQINTNGQHLVELNRVRINYQPTENHEMPKRKAWDPIRMKAAVQAMRNKEMGSFKASRVFGVPQTTLERYAKNDTPADEIVRTKMGRSPILPEDLEQELVRYCLQMEQKFFGLSRKDVRCMAYQLAIRNNLKNPFSKEKEQAGKKWLKNFMKRHRELSVRTPQGISYVRAKGFTQEAVTKFFGIYEPILEKIKHSPSRLYNCDETGITIVQHKHTKVVGLKGKKTNRGLTSSRARFTYHSGYLYEPSWTLYPSSSNFSSEKYETGAYGRHALGLYLCMSPFWMDPVRIVYGLV</sequence>
<organism evidence="5 6">
    <name type="scientific">Molorchus minor</name>
    <dbReference type="NCBI Taxonomy" id="1323400"/>
    <lineage>
        <taxon>Eukaryota</taxon>
        <taxon>Metazoa</taxon>
        <taxon>Ecdysozoa</taxon>
        <taxon>Arthropoda</taxon>
        <taxon>Hexapoda</taxon>
        <taxon>Insecta</taxon>
        <taxon>Pterygota</taxon>
        <taxon>Neoptera</taxon>
        <taxon>Endopterygota</taxon>
        <taxon>Coleoptera</taxon>
        <taxon>Polyphaga</taxon>
        <taxon>Cucujiformia</taxon>
        <taxon>Chrysomeloidea</taxon>
        <taxon>Cerambycidae</taxon>
        <taxon>Lamiinae</taxon>
        <taxon>Monochamini</taxon>
        <taxon>Molorchus</taxon>
    </lineage>
</organism>
<dbReference type="InterPro" id="IPR009057">
    <property type="entry name" value="Homeodomain-like_sf"/>
</dbReference>
<dbReference type="SUPFAM" id="SSF46689">
    <property type="entry name" value="Homeodomain-like"/>
    <property type="match status" value="1"/>
</dbReference>
<evidence type="ECO:0000256" key="3">
    <source>
        <dbReference type="ARBA" id="ARBA00023242"/>
    </source>
</evidence>
<keyword evidence="2" id="KW-0238">DNA-binding</keyword>
<keyword evidence="6" id="KW-1185">Reference proteome</keyword>
<protein>
    <recommendedName>
        <fullName evidence="4">HTH CENPB-type domain-containing protein</fullName>
    </recommendedName>
</protein>
<keyword evidence="3" id="KW-0539">Nucleus</keyword>
<dbReference type="InterPro" id="IPR050863">
    <property type="entry name" value="CenT-Element_Derived"/>
</dbReference>
<name>A0ABQ9IX76_9CUCU</name>
<dbReference type="EMBL" id="JAPWTJ010002039">
    <property type="protein sequence ID" value="KAJ8968235.1"/>
    <property type="molecule type" value="Genomic_DNA"/>
</dbReference>
<comment type="caution">
    <text evidence="5">The sequence shown here is derived from an EMBL/GenBank/DDBJ whole genome shotgun (WGS) entry which is preliminary data.</text>
</comment>
<dbReference type="Proteomes" id="UP001162164">
    <property type="component" value="Unassembled WGS sequence"/>
</dbReference>
<evidence type="ECO:0000256" key="2">
    <source>
        <dbReference type="ARBA" id="ARBA00023125"/>
    </source>
</evidence>
<dbReference type="PANTHER" id="PTHR19303">
    <property type="entry name" value="TRANSPOSON"/>
    <property type="match status" value="1"/>
</dbReference>
<gene>
    <name evidence="5" type="ORF">NQ317_011351</name>
</gene>
<dbReference type="SMART" id="SM00674">
    <property type="entry name" value="CENPB"/>
    <property type="match status" value="1"/>
</dbReference>
<dbReference type="Gene3D" id="1.10.10.60">
    <property type="entry name" value="Homeodomain-like"/>
    <property type="match status" value="1"/>
</dbReference>
<evidence type="ECO:0000313" key="5">
    <source>
        <dbReference type="EMBL" id="KAJ8968235.1"/>
    </source>
</evidence>
<dbReference type="PROSITE" id="PS51253">
    <property type="entry name" value="HTH_CENPB"/>
    <property type="match status" value="1"/>
</dbReference>
<feature type="domain" description="HTH CENPB-type" evidence="4">
    <location>
        <begin position="143"/>
        <end position="220"/>
    </location>
</feature>
<evidence type="ECO:0000256" key="1">
    <source>
        <dbReference type="ARBA" id="ARBA00004123"/>
    </source>
</evidence>
<reference evidence="5" key="1">
    <citation type="journal article" date="2023" name="Insect Mol. Biol.">
        <title>Genome sequencing provides insights into the evolution of gene families encoding plant cell wall-degrading enzymes in longhorned beetles.</title>
        <authorList>
            <person name="Shin N.R."/>
            <person name="Okamura Y."/>
            <person name="Kirsch R."/>
            <person name="Pauchet Y."/>
        </authorList>
    </citation>
    <scope>NUCLEOTIDE SEQUENCE</scope>
    <source>
        <strain evidence="5">MMC_N1</strain>
    </source>
</reference>
<dbReference type="Pfam" id="PF03221">
    <property type="entry name" value="HTH_Tnp_Tc5"/>
    <property type="match status" value="1"/>
</dbReference>
<accession>A0ABQ9IX76</accession>
<dbReference type="InterPro" id="IPR007889">
    <property type="entry name" value="HTH_Psq"/>
</dbReference>